<sequence length="505" mass="54075">MASRAVGALFDIEHERSKVIADPPAILQKPAAKTPQSPQVYELDELHWGKQYNGPDSPGAGPSVPETPGANHTPKTPNELEMSHPSSPRSVAELVPSFWNPPMNKWRVAACCLAYLGQGLADSAPGALLPYIETHYSIGYAIVSLIFVANAGGFLIAATFTDFLHDRVGRAKTLMLAELIIIAANVAIVCTPPYPVVVVAFLLLGIGFAMILALNNVFCANLAGSTVVLGIAHGTYGVGGILGPIVATALVSNGVLWSRFYLIALAWRVMCFFASGFANWGYENEQPTQLLHALEHTASRRLQAEEGSRSKWQLFLQASKDRTTLFGALFIFTYQGAEVAISGWVISFLISYRNGDPAHVGYVTAGFWGGITLGRFVLAPFAARIGEKRFVYGLGAGAIAFQLLVWFIPNVIGNAVAVSVVGLLLGPIYPCSMTVFTRLLSRNIQMTSISFIAAVGSSGGAVMPFMTGLIAQSTGTYVLHPVCIASFVAMLGCWFGLPKMVKRTE</sequence>
<evidence type="ECO:0000313" key="2">
    <source>
        <dbReference type="Proteomes" id="UP001186974"/>
    </source>
</evidence>
<evidence type="ECO:0000313" key="1">
    <source>
        <dbReference type="EMBL" id="KAK3079920.1"/>
    </source>
</evidence>
<organism evidence="1 2">
    <name type="scientific">Coniosporium uncinatum</name>
    <dbReference type="NCBI Taxonomy" id="93489"/>
    <lineage>
        <taxon>Eukaryota</taxon>
        <taxon>Fungi</taxon>
        <taxon>Dikarya</taxon>
        <taxon>Ascomycota</taxon>
        <taxon>Pezizomycotina</taxon>
        <taxon>Dothideomycetes</taxon>
        <taxon>Dothideomycetes incertae sedis</taxon>
        <taxon>Coniosporium</taxon>
    </lineage>
</organism>
<protein>
    <submittedName>
        <fullName evidence="1">Uncharacterized protein</fullName>
    </submittedName>
</protein>
<dbReference type="EMBL" id="JAWDJW010000845">
    <property type="protein sequence ID" value="KAK3079920.1"/>
    <property type="molecule type" value="Genomic_DNA"/>
</dbReference>
<proteinExistence type="predicted"/>
<gene>
    <name evidence="1" type="ORF">LTS18_003586</name>
</gene>
<dbReference type="Proteomes" id="UP001186974">
    <property type="component" value="Unassembled WGS sequence"/>
</dbReference>
<name>A0ACC3DT13_9PEZI</name>
<reference evidence="1" key="1">
    <citation type="submission" date="2024-09" db="EMBL/GenBank/DDBJ databases">
        <title>Black Yeasts Isolated from many extreme environments.</title>
        <authorList>
            <person name="Coleine C."/>
            <person name="Stajich J.E."/>
            <person name="Selbmann L."/>
        </authorList>
    </citation>
    <scope>NUCLEOTIDE SEQUENCE</scope>
    <source>
        <strain evidence="1">CCFEE 5737</strain>
    </source>
</reference>
<comment type="caution">
    <text evidence="1">The sequence shown here is derived from an EMBL/GenBank/DDBJ whole genome shotgun (WGS) entry which is preliminary data.</text>
</comment>
<keyword evidence="2" id="KW-1185">Reference proteome</keyword>
<accession>A0ACC3DT13</accession>